<reference evidence="12" key="1">
    <citation type="submission" date="2012-08" db="EMBL/GenBank/DDBJ databases">
        <title>The Genome Sequence of Wuchereria bancrofti.</title>
        <authorList>
            <person name="Nutman T.B."/>
            <person name="Fink D.L."/>
            <person name="Russ C."/>
            <person name="Young S."/>
            <person name="Zeng Q."/>
            <person name="Koehrsen M."/>
            <person name="Alvarado L."/>
            <person name="Berlin A."/>
            <person name="Chapman S.B."/>
            <person name="Chen Z."/>
            <person name="Freedman E."/>
            <person name="Gellesch M."/>
            <person name="Goldberg J."/>
            <person name="Griggs A."/>
            <person name="Gujja S."/>
            <person name="Heilman E.R."/>
            <person name="Heiman D."/>
            <person name="Hepburn T."/>
            <person name="Howarth C."/>
            <person name="Jen D."/>
            <person name="Larson L."/>
            <person name="Lewis B."/>
            <person name="Mehta T."/>
            <person name="Park D."/>
            <person name="Pearson M."/>
            <person name="Roberts A."/>
            <person name="Saif S."/>
            <person name="Shea T."/>
            <person name="Shenoy N."/>
            <person name="Sisk P."/>
            <person name="Stolte C."/>
            <person name="Sykes S."/>
            <person name="Walk T."/>
            <person name="White J."/>
            <person name="Yandava C."/>
            <person name="Haas B."/>
            <person name="Henn M.R."/>
            <person name="Nusbaum C."/>
            <person name="Birren B."/>
        </authorList>
    </citation>
    <scope>NUCLEOTIDE SEQUENCE [LARGE SCALE GENOMIC DNA]</scope>
    <source>
        <strain evidence="12">NA</strain>
    </source>
</reference>
<dbReference type="Proteomes" id="UP000004810">
    <property type="component" value="Unassembled WGS sequence"/>
</dbReference>
<evidence type="ECO:0000313" key="11">
    <source>
        <dbReference type="EMBL" id="EJW76739.1"/>
    </source>
</evidence>
<keyword evidence="8 10" id="KW-1133">Transmembrane helix</keyword>
<evidence type="ECO:0000256" key="5">
    <source>
        <dbReference type="ARBA" id="ARBA00022679"/>
    </source>
</evidence>
<evidence type="ECO:0000256" key="4">
    <source>
        <dbReference type="ARBA" id="ARBA00022676"/>
    </source>
</evidence>
<dbReference type="AlphaFoldDB" id="J9EN36"/>
<organism evidence="11 12">
    <name type="scientific">Wuchereria bancrofti</name>
    <dbReference type="NCBI Taxonomy" id="6293"/>
    <lineage>
        <taxon>Eukaryota</taxon>
        <taxon>Metazoa</taxon>
        <taxon>Ecdysozoa</taxon>
        <taxon>Nematoda</taxon>
        <taxon>Chromadorea</taxon>
        <taxon>Rhabditida</taxon>
        <taxon>Spirurina</taxon>
        <taxon>Spiruromorpha</taxon>
        <taxon>Filarioidea</taxon>
        <taxon>Onchocercidae</taxon>
        <taxon>Wuchereria</taxon>
    </lineage>
</organism>
<evidence type="ECO:0000256" key="9">
    <source>
        <dbReference type="ARBA" id="ARBA00023136"/>
    </source>
</evidence>
<evidence type="ECO:0000256" key="8">
    <source>
        <dbReference type="ARBA" id="ARBA00022989"/>
    </source>
</evidence>
<dbReference type="PANTHER" id="PTHR12413">
    <property type="entry name" value="DOLICHYL GLYCOSYLTRANSFERASE"/>
    <property type="match status" value="1"/>
</dbReference>
<evidence type="ECO:0000256" key="3">
    <source>
        <dbReference type="ARBA" id="ARBA00008715"/>
    </source>
</evidence>
<keyword evidence="5 10" id="KW-0808">Transferase</keyword>
<proteinExistence type="inferred from homology"/>
<comment type="similarity">
    <text evidence="3 10">Belongs to the ALG6/ALG8 glucosyltransferase family.</text>
</comment>
<protein>
    <recommendedName>
        <fullName evidence="10">Alpha-1,3-glucosyltransferase</fullName>
        <ecNumber evidence="10">2.4.1.-</ecNumber>
    </recommendedName>
</protein>
<keyword evidence="4 10" id="KW-0328">Glycosyltransferase</keyword>
<evidence type="ECO:0000256" key="6">
    <source>
        <dbReference type="ARBA" id="ARBA00022692"/>
    </source>
</evidence>
<dbReference type="UniPathway" id="UPA00378"/>
<dbReference type="EMBL" id="ADBV01008680">
    <property type="protein sequence ID" value="EJW76739.1"/>
    <property type="molecule type" value="Genomic_DNA"/>
</dbReference>
<evidence type="ECO:0000313" key="12">
    <source>
        <dbReference type="Proteomes" id="UP000004810"/>
    </source>
</evidence>
<comment type="subcellular location">
    <subcellularLocation>
        <location evidence="1 10">Endoplasmic reticulum membrane</location>
        <topology evidence="1 10">Multi-pass membrane protein</topology>
    </subcellularLocation>
</comment>
<name>J9EN36_WUCBA</name>
<feature type="non-terminal residue" evidence="11">
    <location>
        <position position="105"/>
    </location>
</feature>
<keyword evidence="7 10" id="KW-0256">Endoplasmic reticulum</keyword>
<evidence type="ECO:0000256" key="2">
    <source>
        <dbReference type="ARBA" id="ARBA00004922"/>
    </source>
</evidence>
<comment type="caution">
    <text evidence="10">Lacks conserved residue(s) required for the propagation of feature annotation.</text>
</comment>
<evidence type="ECO:0000256" key="7">
    <source>
        <dbReference type="ARBA" id="ARBA00022824"/>
    </source>
</evidence>
<sequence length="105" mass="12568">MELYHALPVAIYLLSQSFSSDNRLSMSQYFCWAEQLFILFITVIVTILFVCFPFLVTRSDLMQILHRIFPFYRGIFEDKVANFWCFINVFYKLKDNFETGVLLRI</sequence>
<dbReference type="EC" id="2.4.1.-" evidence="10"/>
<dbReference type="GO" id="GO:0005789">
    <property type="term" value="C:endoplasmic reticulum membrane"/>
    <property type="evidence" value="ECO:0007669"/>
    <property type="project" value="UniProtKB-SubCell"/>
</dbReference>
<dbReference type="InterPro" id="IPR004856">
    <property type="entry name" value="Glyco_trans_ALG6/ALG8"/>
</dbReference>
<feature type="transmembrane region" description="Helical" evidence="10">
    <location>
        <begin position="35"/>
        <end position="57"/>
    </location>
</feature>
<dbReference type="GO" id="GO:0042281">
    <property type="term" value="F:dolichyl pyrophosphate Man9GlcNAc2 alpha-1,3-glucosyltransferase activity"/>
    <property type="evidence" value="ECO:0007669"/>
    <property type="project" value="TreeGrafter"/>
</dbReference>
<accession>J9EN36</accession>
<keyword evidence="6 10" id="KW-0812">Transmembrane</keyword>
<evidence type="ECO:0000256" key="10">
    <source>
        <dbReference type="RuleBase" id="RU363110"/>
    </source>
</evidence>
<keyword evidence="9 10" id="KW-0472">Membrane</keyword>
<dbReference type="PANTHER" id="PTHR12413:SF1">
    <property type="entry name" value="DOLICHYL PYROPHOSPHATE MAN9GLCNAC2 ALPHA-1,3-GLUCOSYLTRANSFERASE"/>
    <property type="match status" value="1"/>
</dbReference>
<comment type="caution">
    <text evidence="11">The sequence shown here is derived from an EMBL/GenBank/DDBJ whole genome shotgun (WGS) entry which is preliminary data.</text>
</comment>
<dbReference type="Pfam" id="PF03155">
    <property type="entry name" value="Alg6_Alg8"/>
    <property type="match status" value="1"/>
</dbReference>
<comment type="pathway">
    <text evidence="2 10">Protein modification; protein glycosylation.</text>
</comment>
<gene>
    <name evidence="11" type="ORF">WUBG_12351</name>
</gene>
<evidence type="ECO:0000256" key="1">
    <source>
        <dbReference type="ARBA" id="ARBA00004477"/>
    </source>
</evidence>